<proteinExistence type="predicted"/>
<reference evidence="2" key="1">
    <citation type="submission" date="2022-06" db="EMBL/GenBank/DDBJ databases">
        <title>Alkalimarinus sp. nov., isolated from gut of a Alitta virens.</title>
        <authorList>
            <person name="Yang A.I."/>
            <person name="Shin N.-R."/>
        </authorList>
    </citation>
    <scope>NUCLEOTIDE SEQUENCE</scope>
    <source>
        <strain evidence="2">A2M4</strain>
    </source>
</reference>
<dbReference type="SUPFAM" id="SSF160214">
    <property type="entry name" value="FlaG-like"/>
    <property type="match status" value="1"/>
</dbReference>
<evidence type="ECO:0000256" key="1">
    <source>
        <dbReference type="SAM" id="MobiDB-lite"/>
    </source>
</evidence>
<dbReference type="InterPro" id="IPR035924">
    <property type="entry name" value="FlaG-like_sf"/>
</dbReference>
<protein>
    <submittedName>
        <fullName evidence="2">Flagellar protein FlaG</fullName>
    </submittedName>
</protein>
<organism evidence="2 3">
    <name type="scientific">Alkalimarinus alittae</name>
    <dbReference type="NCBI Taxonomy" id="2961619"/>
    <lineage>
        <taxon>Bacteria</taxon>
        <taxon>Pseudomonadati</taxon>
        <taxon>Pseudomonadota</taxon>
        <taxon>Gammaproteobacteria</taxon>
        <taxon>Alteromonadales</taxon>
        <taxon>Alteromonadaceae</taxon>
        <taxon>Alkalimarinus</taxon>
    </lineage>
</organism>
<evidence type="ECO:0000313" key="2">
    <source>
        <dbReference type="EMBL" id="UZE97565.1"/>
    </source>
</evidence>
<keyword evidence="3" id="KW-1185">Reference proteome</keyword>
<feature type="region of interest" description="Disordered" evidence="1">
    <location>
        <begin position="15"/>
        <end position="42"/>
    </location>
</feature>
<keyword evidence="2" id="KW-0282">Flagellum</keyword>
<dbReference type="Proteomes" id="UP001163739">
    <property type="component" value="Chromosome"/>
</dbReference>
<accession>A0ABY6N618</accession>
<gene>
    <name evidence="2" type="ORF">NKI27_07440</name>
</gene>
<evidence type="ECO:0000313" key="3">
    <source>
        <dbReference type="Proteomes" id="UP001163739"/>
    </source>
</evidence>
<keyword evidence="2" id="KW-0969">Cilium</keyword>
<dbReference type="InterPro" id="IPR005186">
    <property type="entry name" value="FlaG"/>
</dbReference>
<dbReference type="EMBL" id="CP100390">
    <property type="protein sequence ID" value="UZE97565.1"/>
    <property type="molecule type" value="Genomic_DNA"/>
</dbReference>
<dbReference type="PANTHER" id="PTHR37166">
    <property type="entry name" value="PROTEIN FLAG"/>
    <property type="match status" value="1"/>
</dbReference>
<dbReference type="Gene3D" id="3.30.160.170">
    <property type="entry name" value="FlaG-like"/>
    <property type="match status" value="1"/>
</dbReference>
<keyword evidence="2" id="KW-0966">Cell projection</keyword>
<sequence>MNDVKTNSVDLALRVGSAASPPQQHSQQAAKVSGATDESVQNVRPKADISLVEVDKNEQTQEQKDKQLEGAVTKLNDYIQNVQRDLEFQTDDSSGKTVITVVDRQTSEVVRQIPDDVALKLAQDLQQDEPLSLFNIKV</sequence>
<dbReference type="RefSeq" id="WP_265049039.1">
    <property type="nucleotide sequence ID" value="NZ_CP100390.1"/>
</dbReference>
<feature type="compositionally biased region" description="Low complexity" evidence="1">
    <location>
        <begin position="17"/>
        <end position="30"/>
    </location>
</feature>
<dbReference type="Pfam" id="PF03646">
    <property type="entry name" value="FlaG"/>
    <property type="match status" value="1"/>
</dbReference>
<name>A0ABY6N618_9ALTE</name>
<dbReference type="PANTHER" id="PTHR37166:SF1">
    <property type="entry name" value="PROTEIN FLAG"/>
    <property type="match status" value="1"/>
</dbReference>